<organism evidence="1">
    <name type="scientific">Salinimicrobium catena</name>
    <dbReference type="NCBI Taxonomy" id="390640"/>
    <lineage>
        <taxon>Bacteria</taxon>
        <taxon>Pseudomonadati</taxon>
        <taxon>Bacteroidota</taxon>
        <taxon>Flavobacteriia</taxon>
        <taxon>Flavobacteriales</taxon>
        <taxon>Flavobacteriaceae</taxon>
        <taxon>Salinimicrobium</taxon>
    </lineage>
</organism>
<gene>
    <name evidence="1" type="ORF">ENO10_08265</name>
</gene>
<dbReference type="SUPFAM" id="SSF49899">
    <property type="entry name" value="Concanavalin A-like lectins/glucanases"/>
    <property type="match status" value="1"/>
</dbReference>
<reference evidence="1" key="1">
    <citation type="journal article" date="2020" name="mSystems">
        <title>Genome- and Community-Level Interaction Insights into Carbon Utilization and Element Cycling Functions of Hydrothermarchaeota in Hydrothermal Sediment.</title>
        <authorList>
            <person name="Zhou Z."/>
            <person name="Liu Y."/>
            <person name="Xu W."/>
            <person name="Pan J."/>
            <person name="Luo Z.H."/>
            <person name="Li M."/>
        </authorList>
    </citation>
    <scope>NUCLEOTIDE SEQUENCE [LARGE SCALE GENOMIC DNA]</scope>
    <source>
        <strain evidence="1">SpSt-1235</strain>
    </source>
</reference>
<proteinExistence type="predicted"/>
<protein>
    <submittedName>
        <fullName evidence="1">Glycoside hydrolase family 16 protein</fullName>
    </submittedName>
</protein>
<dbReference type="GO" id="GO:0004553">
    <property type="term" value="F:hydrolase activity, hydrolyzing O-glycosyl compounds"/>
    <property type="evidence" value="ECO:0007669"/>
    <property type="project" value="UniProtKB-ARBA"/>
</dbReference>
<dbReference type="Gene3D" id="2.60.120.200">
    <property type="match status" value="1"/>
</dbReference>
<feature type="non-terminal residue" evidence="1">
    <location>
        <position position="102"/>
    </location>
</feature>
<name>A0A7C2M9V0_9FLAO</name>
<comment type="caution">
    <text evidence="1">The sequence shown here is derived from an EMBL/GenBank/DDBJ whole genome shotgun (WGS) entry which is preliminary data.</text>
</comment>
<evidence type="ECO:0000313" key="1">
    <source>
        <dbReference type="EMBL" id="HER41199.1"/>
    </source>
</evidence>
<sequence length="102" mass="11640">MKGLIRNIFLGLMVSEGGNMLAQEHHVKTQKDTLFFDDFSGETLDREKWNVMGTDFWVNNEQQIYYDSTATVFNVKGAEAEGVENALILKAHYSPDFINYKG</sequence>
<dbReference type="AlphaFoldDB" id="A0A7C2M9V0"/>
<dbReference type="InterPro" id="IPR013320">
    <property type="entry name" value="ConA-like_dom_sf"/>
</dbReference>
<dbReference type="GO" id="GO:0005975">
    <property type="term" value="P:carbohydrate metabolic process"/>
    <property type="evidence" value="ECO:0007669"/>
    <property type="project" value="UniProtKB-ARBA"/>
</dbReference>
<accession>A0A7C2M9V0</accession>
<dbReference type="EMBL" id="DSEE01000595">
    <property type="protein sequence ID" value="HER41199.1"/>
    <property type="molecule type" value="Genomic_DNA"/>
</dbReference>
<keyword evidence="1" id="KW-0378">Hydrolase</keyword>
<dbReference type="Proteomes" id="UP000885753">
    <property type="component" value="Unassembled WGS sequence"/>
</dbReference>